<dbReference type="InterPro" id="IPR045789">
    <property type="entry name" value="Insc_C"/>
</dbReference>
<evidence type="ECO:0000259" key="1">
    <source>
        <dbReference type="Pfam" id="PF19427"/>
    </source>
</evidence>
<name>A0A6A4WY16_AMPAM</name>
<feature type="domain" description="Protein inscuteable homologue C-terminal" evidence="1">
    <location>
        <begin position="150"/>
        <end position="503"/>
    </location>
</feature>
<dbReference type="Gene3D" id="1.25.10.10">
    <property type="entry name" value="Leucine-rich Repeat Variant"/>
    <property type="match status" value="1"/>
</dbReference>
<dbReference type="InterPro" id="IPR039921">
    <property type="entry name" value="Inscuteable"/>
</dbReference>
<gene>
    <name evidence="2" type="primary">Insc_1</name>
    <name evidence="2" type="ORF">FJT64_018337</name>
</gene>
<accession>A0A6A4WY16</accession>
<dbReference type="EMBL" id="VIIS01000290">
    <property type="protein sequence ID" value="KAF0310793.1"/>
    <property type="molecule type" value="Genomic_DNA"/>
</dbReference>
<protein>
    <submittedName>
        <fullName evidence="2">Protein inscuteable</fullName>
    </submittedName>
</protein>
<dbReference type="GO" id="GO:0008356">
    <property type="term" value="P:asymmetric cell division"/>
    <property type="evidence" value="ECO:0007669"/>
    <property type="project" value="InterPro"/>
</dbReference>
<sequence>MFGNPGHKSLKNRAVRQWLQDLGTLCEPECSTTLQSKSLISDVTRLIQLMTDDVSSSLRAIQMAAKAVSQAFAVLCRRLETLPAAELRAEVERLLGLVDRLSCVYRPPAAALRCRQLRPLLAADLEPTRAAVAAAGRRLLAAAEPPQLVAAVTQLGGAITQLVDQLLLQQLRLLTEALRPPHVLSCARAALAAATAAGAQGCHLSGLFCRLGGVRQLVGMATDGRFAPLQLHVLRALSAVCCAVPCVRAMEEEGGVDLVCELLCDLSIPGGVRHEAAAVLAQMTAPWLTPNHSVHGLSRHLAGVVQALTDLAEEAADDEVLLLSAAALANLTFIERQVFPQLTARCTAQKLITAADRFPDNVFILDQVSTVLANAASVGDSCLGRLAVPALIRYLHVAPTARWADGARAACRRLQQKTAVALTRFCVDRRTACHLVSSGGTARLELLCRQPELRGRDDGVLVACLTALRRILSFCPEQTQQQTGELVQPKLMDVFLQLSSGESEYVRGGRAVWDV</sequence>
<reference evidence="2 3" key="1">
    <citation type="submission" date="2019-07" db="EMBL/GenBank/DDBJ databases">
        <title>Draft genome assembly of a fouling barnacle, Amphibalanus amphitrite (Darwin, 1854): The first reference genome for Thecostraca.</title>
        <authorList>
            <person name="Kim W."/>
        </authorList>
    </citation>
    <scope>NUCLEOTIDE SEQUENCE [LARGE SCALE GENOMIC DNA]</scope>
    <source>
        <strain evidence="2">SNU_AA5</strain>
        <tissue evidence="2">Soma without cirri and trophi</tissue>
    </source>
</reference>
<dbReference type="GO" id="GO:0009786">
    <property type="term" value="P:regulation of asymmetric cell division"/>
    <property type="evidence" value="ECO:0007669"/>
    <property type="project" value="TreeGrafter"/>
</dbReference>
<keyword evidence="3" id="KW-1185">Reference proteome</keyword>
<dbReference type="InterPro" id="IPR016024">
    <property type="entry name" value="ARM-type_fold"/>
</dbReference>
<dbReference type="GO" id="GO:0045176">
    <property type="term" value="P:apical protein localization"/>
    <property type="evidence" value="ECO:0007669"/>
    <property type="project" value="TreeGrafter"/>
</dbReference>
<dbReference type="Gene3D" id="6.20.200.10">
    <property type="entry name" value="Inscuteable LGN-binding domain"/>
    <property type="match status" value="1"/>
</dbReference>
<proteinExistence type="predicted"/>
<dbReference type="SUPFAM" id="SSF48371">
    <property type="entry name" value="ARM repeat"/>
    <property type="match status" value="1"/>
</dbReference>
<dbReference type="InterPro" id="IPR011989">
    <property type="entry name" value="ARM-like"/>
</dbReference>
<dbReference type="Proteomes" id="UP000440578">
    <property type="component" value="Unassembled WGS sequence"/>
</dbReference>
<dbReference type="InterPro" id="IPR038205">
    <property type="entry name" value="INSC_LBD_sf"/>
</dbReference>
<comment type="caution">
    <text evidence="2">The sequence shown here is derived from an EMBL/GenBank/DDBJ whole genome shotgun (WGS) entry which is preliminary data.</text>
</comment>
<dbReference type="GO" id="GO:0008093">
    <property type="term" value="F:cytoskeletal anchor activity"/>
    <property type="evidence" value="ECO:0007669"/>
    <property type="project" value="TreeGrafter"/>
</dbReference>
<dbReference type="OrthoDB" id="5796379at2759"/>
<dbReference type="PANTHER" id="PTHR21386:SF0">
    <property type="entry name" value="PROTEIN INSCUTEABLE HOMOLOG"/>
    <property type="match status" value="1"/>
</dbReference>
<dbReference type="GO" id="GO:0045179">
    <property type="term" value="C:apical cortex"/>
    <property type="evidence" value="ECO:0007669"/>
    <property type="project" value="TreeGrafter"/>
</dbReference>
<evidence type="ECO:0000313" key="2">
    <source>
        <dbReference type="EMBL" id="KAF0310793.1"/>
    </source>
</evidence>
<dbReference type="AlphaFoldDB" id="A0A6A4WY16"/>
<dbReference type="GO" id="GO:0000132">
    <property type="term" value="P:establishment of mitotic spindle orientation"/>
    <property type="evidence" value="ECO:0007669"/>
    <property type="project" value="TreeGrafter"/>
</dbReference>
<organism evidence="2 3">
    <name type="scientific">Amphibalanus amphitrite</name>
    <name type="common">Striped barnacle</name>
    <name type="synonym">Balanus amphitrite</name>
    <dbReference type="NCBI Taxonomy" id="1232801"/>
    <lineage>
        <taxon>Eukaryota</taxon>
        <taxon>Metazoa</taxon>
        <taxon>Ecdysozoa</taxon>
        <taxon>Arthropoda</taxon>
        <taxon>Crustacea</taxon>
        <taxon>Multicrustacea</taxon>
        <taxon>Cirripedia</taxon>
        <taxon>Thoracica</taxon>
        <taxon>Thoracicalcarea</taxon>
        <taxon>Balanomorpha</taxon>
        <taxon>Balanoidea</taxon>
        <taxon>Balanidae</taxon>
        <taxon>Amphibalaninae</taxon>
        <taxon>Amphibalanus</taxon>
    </lineage>
</organism>
<dbReference type="Pfam" id="PF19427">
    <property type="entry name" value="Insc_C"/>
    <property type="match status" value="1"/>
</dbReference>
<dbReference type="PANTHER" id="PTHR21386">
    <property type="entry name" value="INSCUTEABLE"/>
    <property type="match status" value="1"/>
</dbReference>
<evidence type="ECO:0000313" key="3">
    <source>
        <dbReference type="Proteomes" id="UP000440578"/>
    </source>
</evidence>